<name>A0A9D4NM07_DREPO</name>
<keyword evidence="1" id="KW-1133">Transmembrane helix</keyword>
<reference evidence="2" key="1">
    <citation type="journal article" date="2019" name="bioRxiv">
        <title>The Genome of the Zebra Mussel, Dreissena polymorpha: A Resource for Invasive Species Research.</title>
        <authorList>
            <person name="McCartney M.A."/>
            <person name="Auch B."/>
            <person name="Kono T."/>
            <person name="Mallez S."/>
            <person name="Zhang Y."/>
            <person name="Obille A."/>
            <person name="Becker A."/>
            <person name="Abrahante J.E."/>
            <person name="Garbe J."/>
            <person name="Badalamenti J.P."/>
            <person name="Herman A."/>
            <person name="Mangelson H."/>
            <person name="Liachko I."/>
            <person name="Sullivan S."/>
            <person name="Sone E.D."/>
            <person name="Koren S."/>
            <person name="Silverstein K.A.T."/>
            <person name="Beckman K.B."/>
            <person name="Gohl D.M."/>
        </authorList>
    </citation>
    <scope>NUCLEOTIDE SEQUENCE</scope>
    <source>
        <strain evidence="2">Duluth1</strain>
        <tissue evidence="2">Whole animal</tissue>
    </source>
</reference>
<proteinExistence type="predicted"/>
<evidence type="ECO:0000313" key="2">
    <source>
        <dbReference type="EMBL" id="KAH3897231.1"/>
    </source>
</evidence>
<keyword evidence="3" id="KW-1185">Reference proteome</keyword>
<evidence type="ECO:0000313" key="3">
    <source>
        <dbReference type="Proteomes" id="UP000828390"/>
    </source>
</evidence>
<gene>
    <name evidence="2" type="ORF">DPMN_021417</name>
</gene>
<keyword evidence="1" id="KW-0472">Membrane</keyword>
<dbReference type="AlphaFoldDB" id="A0A9D4NM07"/>
<sequence length="113" mass="12385">MHDVMTLLTLFPYKPNDLKALSFYFAAILVKKKSTLKEIKDLVIKNVMFCVTVPPRRRRGSAIVIPANVAASLAVPLALPAAPVWLLFWPLLQPELCGLERTSTPGPGATALM</sequence>
<dbReference type="EMBL" id="JAIWYP010000001">
    <property type="protein sequence ID" value="KAH3897231.1"/>
    <property type="molecule type" value="Genomic_DNA"/>
</dbReference>
<evidence type="ECO:0000256" key="1">
    <source>
        <dbReference type="SAM" id="Phobius"/>
    </source>
</evidence>
<reference evidence="2" key="2">
    <citation type="submission" date="2020-11" db="EMBL/GenBank/DDBJ databases">
        <authorList>
            <person name="McCartney M.A."/>
            <person name="Auch B."/>
            <person name="Kono T."/>
            <person name="Mallez S."/>
            <person name="Becker A."/>
            <person name="Gohl D.M."/>
            <person name="Silverstein K.A.T."/>
            <person name="Koren S."/>
            <person name="Bechman K.B."/>
            <person name="Herman A."/>
            <person name="Abrahante J.E."/>
            <person name="Garbe J."/>
        </authorList>
    </citation>
    <scope>NUCLEOTIDE SEQUENCE</scope>
    <source>
        <strain evidence="2">Duluth1</strain>
        <tissue evidence="2">Whole animal</tissue>
    </source>
</reference>
<dbReference type="Proteomes" id="UP000828390">
    <property type="component" value="Unassembled WGS sequence"/>
</dbReference>
<keyword evidence="1" id="KW-0812">Transmembrane</keyword>
<protein>
    <submittedName>
        <fullName evidence="2">Uncharacterized protein</fullName>
    </submittedName>
</protein>
<feature type="transmembrane region" description="Helical" evidence="1">
    <location>
        <begin position="63"/>
        <end position="86"/>
    </location>
</feature>
<accession>A0A9D4NM07</accession>
<comment type="caution">
    <text evidence="2">The sequence shown here is derived from an EMBL/GenBank/DDBJ whole genome shotgun (WGS) entry which is preliminary data.</text>
</comment>
<organism evidence="2 3">
    <name type="scientific">Dreissena polymorpha</name>
    <name type="common">Zebra mussel</name>
    <name type="synonym">Mytilus polymorpha</name>
    <dbReference type="NCBI Taxonomy" id="45954"/>
    <lineage>
        <taxon>Eukaryota</taxon>
        <taxon>Metazoa</taxon>
        <taxon>Spiralia</taxon>
        <taxon>Lophotrochozoa</taxon>
        <taxon>Mollusca</taxon>
        <taxon>Bivalvia</taxon>
        <taxon>Autobranchia</taxon>
        <taxon>Heteroconchia</taxon>
        <taxon>Euheterodonta</taxon>
        <taxon>Imparidentia</taxon>
        <taxon>Neoheterodontei</taxon>
        <taxon>Myida</taxon>
        <taxon>Dreissenoidea</taxon>
        <taxon>Dreissenidae</taxon>
        <taxon>Dreissena</taxon>
    </lineage>
</organism>